<accession>A0A7S9DXP0</accession>
<keyword evidence="4" id="KW-0143">Chaperone</keyword>
<name>A0A7S9DXP0_9ALTE</name>
<evidence type="ECO:0000313" key="7">
    <source>
        <dbReference type="Proteomes" id="UP000595095"/>
    </source>
</evidence>
<dbReference type="RefSeq" id="WP_195810654.1">
    <property type="nucleotide sequence ID" value="NZ_CP064795.1"/>
</dbReference>
<dbReference type="Gene3D" id="1.10.287.480">
    <property type="entry name" value="helix hairpin bin"/>
    <property type="match status" value="1"/>
</dbReference>
<dbReference type="EMBL" id="CP064795">
    <property type="protein sequence ID" value="QPG05568.1"/>
    <property type="molecule type" value="Genomic_DNA"/>
</dbReference>
<dbReference type="Gene3D" id="3.55.30.10">
    <property type="entry name" value="Hsp33 domain"/>
    <property type="match status" value="1"/>
</dbReference>
<dbReference type="Gene3D" id="3.90.1280.10">
    <property type="entry name" value="HSP33 redox switch-like"/>
    <property type="match status" value="1"/>
</dbReference>
<protein>
    <submittedName>
        <fullName evidence="6">Hsp33 family molecular chaperone HslO</fullName>
    </submittedName>
</protein>
<dbReference type="InterPro" id="IPR016153">
    <property type="entry name" value="Heat_shock_Hsp33_N"/>
</dbReference>
<gene>
    <name evidence="6" type="primary">hslO</name>
    <name evidence="6" type="ORF">IT774_15995</name>
</gene>
<keyword evidence="1" id="KW-0963">Cytoplasm</keyword>
<evidence type="ECO:0000313" key="6">
    <source>
        <dbReference type="EMBL" id="QPG05568.1"/>
    </source>
</evidence>
<organism evidence="6 7">
    <name type="scientific">Salinimonas marina</name>
    <dbReference type="NCBI Taxonomy" id="2785918"/>
    <lineage>
        <taxon>Bacteria</taxon>
        <taxon>Pseudomonadati</taxon>
        <taxon>Pseudomonadota</taxon>
        <taxon>Gammaproteobacteria</taxon>
        <taxon>Alteromonadales</taxon>
        <taxon>Alteromonadaceae</taxon>
        <taxon>Alteromonas/Salinimonas group</taxon>
        <taxon>Salinimonas</taxon>
    </lineage>
</organism>
<dbReference type="InterPro" id="IPR016154">
    <property type="entry name" value="Heat_shock_Hsp33_C"/>
</dbReference>
<keyword evidence="5" id="KW-0676">Redox-active center</keyword>
<dbReference type="SUPFAM" id="SSF118352">
    <property type="entry name" value="HSP33 redox switch-like"/>
    <property type="match status" value="1"/>
</dbReference>
<dbReference type="PANTHER" id="PTHR30111:SF1">
    <property type="entry name" value="33 KDA CHAPERONIN"/>
    <property type="match status" value="1"/>
</dbReference>
<evidence type="ECO:0000256" key="4">
    <source>
        <dbReference type="ARBA" id="ARBA00023186"/>
    </source>
</evidence>
<dbReference type="Proteomes" id="UP000595095">
    <property type="component" value="Chromosome"/>
</dbReference>
<evidence type="ECO:0000256" key="5">
    <source>
        <dbReference type="ARBA" id="ARBA00023284"/>
    </source>
</evidence>
<dbReference type="GO" id="GO:0005737">
    <property type="term" value="C:cytoplasm"/>
    <property type="evidence" value="ECO:0007669"/>
    <property type="project" value="InterPro"/>
</dbReference>
<dbReference type="GO" id="GO:0051082">
    <property type="term" value="F:unfolded protein binding"/>
    <property type="evidence" value="ECO:0007669"/>
    <property type="project" value="InterPro"/>
</dbReference>
<keyword evidence="2" id="KW-0862">Zinc</keyword>
<sequence>MKDFDQLHRFLFNRANVRGELARLDDSLQQIVHSYEYPVQIQRLLSEMAAATCLLTAILKFKGEISLQVQGQGAVKYAVISATDDHTLRGVARWDETLTTLPETFDEQIKKGVLVITITPDEGERYQGVVALDKPTLAECLEGYFAQSEQLATKVMLYTDLSQPERARAAGILLQVMPTQASNTNVNEDTEFEHLVKISETLSNEEMFSLPVHDILYRLYHQEDVEMFEPAAIQFACSCSRERSAEALRNVEKDELQQIVKEEGAVKMNCQYCHTEYRFDSIDIEAIHAGRFDQTPSQEQ</sequence>
<dbReference type="NCBIfam" id="NF001033">
    <property type="entry name" value="PRK00114.1"/>
    <property type="match status" value="1"/>
</dbReference>
<dbReference type="PIRSF" id="PIRSF005261">
    <property type="entry name" value="Heat_shock_Hsp33"/>
    <property type="match status" value="1"/>
</dbReference>
<proteinExistence type="predicted"/>
<dbReference type="SUPFAM" id="SSF64397">
    <property type="entry name" value="Hsp33 domain"/>
    <property type="match status" value="1"/>
</dbReference>
<dbReference type="InterPro" id="IPR023212">
    <property type="entry name" value="Hsp33_helix_hairpin_bin_dom_sf"/>
</dbReference>
<dbReference type="Pfam" id="PF01430">
    <property type="entry name" value="HSP33"/>
    <property type="match status" value="1"/>
</dbReference>
<dbReference type="InterPro" id="IPR000397">
    <property type="entry name" value="Heat_shock_Hsp33"/>
</dbReference>
<dbReference type="CDD" id="cd00498">
    <property type="entry name" value="Hsp33"/>
    <property type="match status" value="1"/>
</dbReference>
<reference evidence="6 7" key="1">
    <citation type="submission" date="2020-11" db="EMBL/GenBank/DDBJ databases">
        <title>Complete genome sequence for Salinimonas sp. strain G2-b.</title>
        <authorList>
            <person name="Park S.-J."/>
        </authorList>
    </citation>
    <scope>NUCLEOTIDE SEQUENCE [LARGE SCALE GENOMIC DNA]</scope>
    <source>
        <strain evidence="6 7">G2-b</strain>
    </source>
</reference>
<dbReference type="GO" id="GO:0044183">
    <property type="term" value="F:protein folding chaperone"/>
    <property type="evidence" value="ECO:0007669"/>
    <property type="project" value="TreeGrafter"/>
</dbReference>
<dbReference type="AlphaFoldDB" id="A0A7S9DXP0"/>
<keyword evidence="3" id="KW-1015">Disulfide bond</keyword>
<evidence type="ECO:0000256" key="3">
    <source>
        <dbReference type="ARBA" id="ARBA00023157"/>
    </source>
</evidence>
<dbReference type="PANTHER" id="PTHR30111">
    <property type="entry name" value="33 KDA CHAPERONIN"/>
    <property type="match status" value="1"/>
</dbReference>
<dbReference type="KEGG" id="smaa:IT774_15995"/>
<keyword evidence="7" id="KW-1185">Reference proteome</keyword>
<evidence type="ECO:0000256" key="2">
    <source>
        <dbReference type="ARBA" id="ARBA00022833"/>
    </source>
</evidence>
<evidence type="ECO:0000256" key="1">
    <source>
        <dbReference type="ARBA" id="ARBA00022490"/>
    </source>
</evidence>
<dbReference type="GO" id="GO:0042026">
    <property type="term" value="P:protein refolding"/>
    <property type="evidence" value="ECO:0007669"/>
    <property type="project" value="TreeGrafter"/>
</dbReference>